<evidence type="ECO:0000256" key="1">
    <source>
        <dbReference type="ARBA" id="ARBA00006817"/>
    </source>
</evidence>
<sequence length="169" mass="18605">MSSETYGEVVDLARPPIHRSTVVAAARERTFRVFVDRLAEWWPLDPFSLGGSDRIASVTVDRRVGGTVTEHWHDGSSHDWGTLLAWDPPVGLTMTWNVTGTPTEVELRFVALDGTTTRVDLEHRGWERLSLEELRAACALPGGYSGGAFERGWATILGAFADAVREDAP</sequence>
<keyword evidence="4" id="KW-1185">Reference proteome</keyword>
<comment type="caution">
    <text evidence="3">The sequence shown here is derived from an EMBL/GenBank/DDBJ whole genome shotgun (WGS) entry which is preliminary data.</text>
</comment>
<dbReference type="InterPro" id="IPR013538">
    <property type="entry name" value="ASHA1/2-like_C"/>
</dbReference>
<dbReference type="AlphaFoldDB" id="A0A9W6P0F7"/>
<organism evidence="3 4">
    <name type="scientific">Pseudonocardia halophobica</name>
    <dbReference type="NCBI Taxonomy" id="29401"/>
    <lineage>
        <taxon>Bacteria</taxon>
        <taxon>Bacillati</taxon>
        <taxon>Actinomycetota</taxon>
        <taxon>Actinomycetes</taxon>
        <taxon>Pseudonocardiales</taxon>
        <taxon>Pseudonocardiaceae</taxon>
        <taxon>Pseudonocardia</taxon>
    </lineage>
</organism>
<dbReference type="Gene3D" id="3.30.530.20">
    <property type="match status" value="1"/>
</dbReference>
<gene>
    <name evidence="3" type="ORF">GCM10017577_67240</name>
</gene>
<proteinExistence type="inferred from homology"/>
<evidence type="ECO:0000259" key="2">
    <source>
        <dbReference type="Pfam" id="PF08327"/>
    </source>
</evidence>
<protein>
    <recommendedName>
        <fullName evidence="2">Activator of Hsp90 ATPase homologue 1/2-like C-terminal domain-containing protein</fullName>
    </recommendedName>
</protein>
<feature type="domain" description="Activator of Hsp90 ATPase homologue 1/2-like C-terminal" evidence="2">
    <location>
        <begin position="25"/>
        <end position="133"/>
    </location>
</feature>
<reference evidence="3" key="1">
    <citation type="journal article" date="2014" name="Int. J. Syst. Evol. Microbiol.">
        <title>Complete genome sequence of Corynebacterium casei LMG S-19264T (=DSM 44701T), isolated from a smear-ripened cheese.</title>
        <authorList>
            <consortium name="US DOE Joint Genome Institute (JGI-PGF)"/>
            <person name="Walter F."/>
            <person name="Albersmeier A."/>
            <person name="Kalinowski J."/>
            <person name="Ruckert C."/>
        </authorList>
    </citation>
    <scope>NUCLEOTIDE SEQUENCE</scope>
    <source>
        <strain evidence="3">VKM Ac-1069</strain>
    </source>
</reference>
<accession>A0A9W6P0F7</accession>
<name>A0A9W6P0F7_9PSEU</name>
<dbReference type="InterPro" id="IPR023393">
    <property type="entry name" value="START-like_dom_sf"/>
</dbReference>
<comment type="similarity">
    <text evidence="1">Belongs to the AHA1 family.</text>
</comment>
<evidence type="ECO:0000313" key="3">
    <source>
        <dbReference type="EMBL" id="GLL15572.1"/>
    </source>
</evidence>
<evidence type="ECO:0000313" key="4">
    <source>
        <dbReference type="Proteomes" id="UP001143463"/>
    </source>
</evidence>
<dbReference type="RefSeq" id="WP_231498439.1">
    <property type="nucleotide sequence ID" value="NZ_BAAAUZ010000052.1"/>
</dbReference>
<dbReference type="EMBL" id="BSFQ01000049">
    <property type="protein sequence ID" value="GLL15572.1"/>
    <property type="molecule type" value="Genomic_DNA"/>
</dbReference>
<dbReference type="Pfam" id="PF08327">
    <property type="entry name" value="AHSA1"/>
    <property type="match status" value="1"/>
</dbReference>
<dbReference type="SUPFAM" id="SSF55961">
    <property type="entry name" value="Bet v1-like"/>
    <property type="match status" value="1"/>
</dbReference>
<dbReference type="Proteomes" id="UP001143463">
    <property type="component" value="Unassembled WGS sequence"/>
</dbReference>
<reference evidence="3" key="2">
    <citation type="submission" date="2023-01" db="EMBL/GenBank/DDBJ databases">
        <authorList>
            <person name="Sun Q."/>
            <person name="Evtushenko L."/>
        </authorList>
    </citation>
    <scope>NUCLEOTIDE SEQUENCE</scope>
    <source>
        <strain evidence="3">VKM Ac-1069</strain>
    </source>
</reference>